<accession>A0A0B1P7F8</accession>
<keyword evidence="1" id="KW-0175">Coiled coil</keyword>
<name>A0A0B1P7F8_UNCNE</name>
<dbReference type="HOGENOM" id="CLU_1116452_0_0_1"/>
<organism evidence="2 3">
    <name type="scientific">Uncinula necator</name>
    <name type="common">Grape powdery mildew</name>
    <dbReference type="NCBI Taxonomy" id="52586"/>
    <lineage>
        <taxon>Eukaryota</taxon>
        <taxon>Fungi</taxon>
        <taxon>Dikarya</taxon>
        <taxon>Ascomycota</taxon>
        <taxon>Pezizomycotina</taxon>
        <taxon>Leotiomycetes</taxon>
        <taxon>Erysiphales</taxon>
        <taxon>Erysiphaceae</taxon>
        <taxon>Erysiphe</taxon>
    </lineage>
</organism>
<dbReference type="PANTHER" id="PTHR40422:SF1">
    <property type="entry name" value="TRANSLATION MACHINERY-ASSOCIATED PROTEIN 17"/>
    <property type="match status" value="1"/>
</dbReference>
<dbReference type="InterPro" id="IPR038966">
    <property type="entry name" value="TMA17"/>
</dbReference>
<dbReference type="AlphaFoldDB" id="A0A0B1P7F8"/>
<dbReference type="GO" id="GO:0070682">
    <property type="term" value="P:proteasome regulatory particle assembly"/>
    <property type="evidence" value="ECO:0007669"/>
    <property type="project" value="InterPro"/>
</dbReference>
<dbReference type="Proteomes" id="UP000030854">
    <property type="component" value="Unassembled WGS sequence"/>
</dbReference>
<evidence type="ECO:0000256" key="1">
    <source>
        <dbReference type="SAM" id="Coils"/>
    </source>
</evidence>
<sequence>MQGSRNRRWAIGVGGSGVESSQLGGKFNNLTYVTNQNQSDMSGTAAPISLASFGEALKSLTIESLYSKVNELENSIAHLKDSNQQLKSFTQGMISKTNTETNIDHQLILEHDQECIDAIQENVVVITRFQDRIKLLVAEIEARGLGLQITTSSTTQKEKKTSLTSLANNNLRDVSISHLEDGVMVKSYQNEVAEKIPEFPSNHHDIDAMELMTDELIKIRTQGEFKISQEISSNKVMVGNTESEEGVYL</sequence>
<dbReference type="STRING" id="52586.A0A0B1P7F8"/>
<reference evidence="2 3" key="1">
    <citation type="journal article" date="2014" name="BMC Genomics">
        <title>Adaptive genomic structural variation in the grape powdery mildew pathogen, Erysiphe necator.</title>
        <authorList>
            <person name="Jones L."/>
            <person name="Riaz S."/>
            <person name="Morales-Cruz A."/>
            <person name="Amrine K.C."/>
            <person name="McGuire B."/>
            <person name="Gubler W.D."/>
            <person name="Walker M.A."/>
            <person name="Cantu D."/>
        </authorList>
    </citation>
    <scope>NUCLEOTIDE SEQUENCE [LARGE SCALE GENOMIC DNA]</scope>
    <source>
        <strain evidence="3">c</strain>
    </source>
</reference>
<comment type="caution">
    <text evidence="2">The sequence shown here is derived from an EMBL/GenBank/DDBJ whole genome shotgun (WGS) entry which is preliminary data.</text>
</comment>
<keyword evidence="3" id="KW-1185">Reference proteome</keyword>
<feature type="coiled-coil region" evidence="1">
    <location>
        <begin position="62"/>
        <end position="89"/>
    </location>
</feature>
<proteinExistence type="predicted"/>
<dbReference type="EMBL" id="JNVN01000997">
    <property type="protein sequence ID" value="KHJ34193.1"/>
    <property type="molecule type" value="Genomic_DNA"/>
</dbReference>
<protein>
    <submittedName>
        <fullName evidence="2">Uncharacterized protein</fullName>
    </submittedName>
</protein>
<gene>
    <name evidence="2" type="ORF">EV44_g6399</name>
</gene>
<dbReference type="PANTHER" id="PTHR40422">
    <property type="entry name" value="TRANSLATION MACHINERY-ASSOCIATED PROTEIN 17"/>
    <property type="match status" value="1"/>
</dbReference>
<evidence type="ECO:0000313" key="2">
    <source>
        <dbReference type="EMBL" id="KHJ34193.1"/>
    </source>
</evidence>
<evidence type="ECO:0000313" key="3">
    <source>
        <dbReference type="Proteomes" id="UP000030854"/>
    </source>
</evidence>
<dbReference type="GO" id="GO:0030674">
    <property type="term" value="F:protein-macromolecule adaptor activity"/>
    <property type="evidence" value="ECO:0007669"/>
    <property type="project" value="TreeGrafter"/>
</dbReference>